<evidence type="ECO:0000313" key="3">
    <source>
        <dbReference type="Proteomes" id="UP000095038"/>
    </source>
</evidence>
<feature type="compositionally biased region" description="Low complexity" evidence="1">
    <location>
        <begin position="151"/>
        <end position="167"/>
    </location>
</feature>
<evidence type="ECO:0000256" key="1">
    <source>
        <dbReference type="SAM" id="MobiDB-lite"/>
    </source>
</evidence>
<dbReference type="GeneID" id="30962383"/>
<dbReference type="RefSeq" id="XP_020046000.1">
    <property type="nucleotide sequence ID" value="XM_020188747.1"/>
</dbReference>
<dbReference type="InParanoid" id="A0A1D2VDX4"/>
<gene>
    <name evidence="2" type="ORF">ASCRUDRAFT_110809</name>
</gene>
<dbReference type="Proteomes" id="UP000095038">
    <property type="component" value="Unassembled WGS sequence"/>
</dbReference>
<proteinExistence type="predicted"/>
<evidence type="ECO:0000313" key="2">
    <source>
        <dbReference type="EMBL" id="ODV59693.1"/>
    </source>
</evidence>
<accession>A0A1D2VDX4</accession>
<name>A0A1D2VDX4_9ASCO</name>
<sequence length="206" mass="22564">MGWALTNAFVVLRPSAFAMRCFFASFFFLILSSSSSGFLVKRDQLEFNSSRYDTCVEHQDVCSQANTTITSECSNSSELLDLVANNNSTDNSTLVDIGYGLLDCLCDLSNDEFWINVYGCYRCETNNSIGQVEAFKSIYCDAVDDYETRTGTASGVSTASTSGSTSRNTESNTDRDSTDSSEGIGNKINININNSLIMMILCNLLL</sequence>
<feature type="region of interest" description="Disordered" evidence="1">
    <location>
        <begin position="151"/>
        <end position="181"/>
    </location>
</feature>
<dbReference type="AlphaFoldDB" id="A0A1D2VDX4"/>
<reference evidence="3" key="1">
    <citation type="submission" date="2016-05" db="EMBL/GenBank/DDBJ databases">
        <title>Comparative genomics of biotechnologically important yeasts.</title>
        <authorList>
            <consortium name="DOE Joint Genome Institute"/>
            <person name="Riley R."/>
            <person name="Haridas S."/>
            <person name="Wolfe K.H."/>
            <person name="Lopes M.R."/>
            <person name="Hittinger C.T."/>
            <person name="Goker M."/>
            <person name="Salamov A."/>
            <person name="Wisecaver J."/>
            <person name="Long T.M."/>
            <person name="Aerts A.L."/>
            <person name="Barry K."/>
            <person name="Choi C."/>
            <person name="Clum A."/>
            <person name="Coughlan A.Y."/>
            <person name="Deshpande S."/>
            <person name="Douglass A.P."/>
            <person name="Hanson S.J."/>
            <person name="Klenk H.-P."/>
            <person name="Labutti K."/>
            <person name="Lapidus A."/>
            <person name="Lindquist E."/>
            <person name="Lipzen A."/>
            <person name="Meier-Kolthoff J.P."/>
            <person name="Ohm R.A."/>
            <person name="Otillar R.P."/>
            <person name="Pangilinan J."/>
            <person name="Peng Y."/>
            <person name="Rokas A."/>
            <person name="Rosa C.A."/>
            <person name="Scheuner C."/>
            <person name="Sibirny A.A."/>
            <person name="Slot J.C."/>
            <person name="Stielow J.B."/>
            <person name="Sun H."/>
            <person name="Kurtzman C.P."/>
            <person name="Blackwell M."/>
            <person name="Grigoriev I.V."/>
            <person name="Jeffries T.W."/>
        </authorList>
    </citation>
    <scope>NUCLEOTIDE SEQUENCE [LARGE SCALE GENOMIC DNA]</scope>
    <source>
        <strain evidence="3">DSM 1968</strain>
    </source>
</reference>
<dbReference type="EMBL" id="KV454485">
    <property type="protein sequence ID" value="ODV59693.1"/>
    <property type="molecule type" value="Genomic_DNA"/>
</dbReference>
<protein>
    <submittedName>
        <fullName evidence="2">Uncharacterized protein</fullName>
    </submittedName>
</protein>
<keyword evidence="3" id="KW-1185">Reference proteome</keyword>
<organism evidence="2 3">
    <name type="scientific">Ascoidea rubescens DSM 1968</name>
    <dbReference type="NCBI Taxonomy" id="1344418"/>
    <lineage>
        <taxon>Eukaryota</taxon>
        <taxon>Fungi</taxon>
        <taxon>Dikarya</taxon>
        <taxon>Ascomycota</taxon>
        <taxon>Saccharomycotina</taxon>
        <taxon>Saccharomycetes</taxon>
        <taxon>Ascoideaceae</taxon>
        <taxon>Ascoidea</taxon>
    </lineage>
</organism>